<name>A0A8H7D4W4_9AGAR</name>
<dbReference type="Proteomes" id="UP000623467">
    <property type="component" value="Unassembled WGS sequence"/>
</dbReference>
<evidence type="ECO:0000313" key="1">
    <source>
        <dbReference type="EMBL" id="KAF7358888.1"/>
    </source>
</evidence>
<evidence type="ECO:0000313" key="2">
    <source>
        <dbReference type="Proteomes" id="UP000623467"/>
    </source>
</evidence>
<dbReference type="AlphaFoldDB" id="A0A8H7D4W4"/>
<proteinExistence type="predicted"/>
<sequence length="288" mass="32207">MATLEHLSQLDTLTSLTALLPEEPLLPGASLPFIALKRLDIMYDVEPVTDFFERCSGTPLKDVSIKLITCPTRAAIDRLHAALRDGCSHSSLLSLVIDINENYPPEPATDLMTIHSLRPLFCFANLTCVCITSLGFDMDDQGMDELACAWPQLRILKLRFARMNYPTELGPRFSLRSLSTLAKHCRKLTELFFALNATFVPEPDPDVVPQLVLRDFYVGRSPITAPSLPVAQFISAIFPNMVEIQTCSFNNDDFQLQLPPEIIARHRLWTEVAAQIPILTATREAEPL</sequence>
<dbReference type="Gene3D" id="3.80.10.10">
    <property type="entry name" value="Ribonuclease Inhibitor"/>
    <property type="match status" value="1"/>
</dbReference>
<gene>
    <name evidence="1" type="ORF">MSAN_01229100</name>
</gene>
<dbReference type="EMBL" id="JACAZH010000009">
    <property type="protein sequence ID" value="KAF7358888.1"/>
    <property type="molecule type" value="Genomic_DNA"/>
</dbReference>
<comment type="caution">
    <text evidence="1">The sequence shown here is derived from an EMBL/GenBank/DDBJ whole genome shotgun (WGS) entry which is preliminary data.</text>
</comment>
<keyword evidence="1" id="KW-0378">Hydrolase</keyword>
<reference evidence="1" key="1">
    <citation type="submission" date="2020-05" db="EMBL/GenBank/DDBJ databases">
        <title>Mycena genomes resolve the evolution of fungal bioluminescence.</title>
        <authorList>
            <person name="Tsai I.J."/>
        </authorList>
    </citation>
    <scope>NUCLEOTIDE SEQUENCE</scope>
    <source>
        <strain evidence="1">160909Yilan</strain>
    </source>
</reference>
<dbReference type="GO" id="GO:0016787">
    <property type="term" value="F:hydrolase activity"/>
    <property type="evidence" value="ECO:0007669"/>
    <property type="project" value="UniProtKB-KW"/>
</dbReference>
<organism evidence="1 2">
    <name type="scientific">Mycena sanguinolenta</name>
    <dbReference type="NCBI Taxonomy" id="230812"/>
    <lineage>
        <taxon>Eukaryota</taxon>
        <taxon>Fungi</taxon>
        <taxon>Dikarya</taxon>
        <taxon>Basidiomycota</taxon>
        <taxon>Agaricomycotina</taxon>
        <taxon>Agaricomycetes</taxon>
        <taxon>Agaricomycetidae</taxon>
        <taxon>Agaricales</taxon>
        <taxon>Marasmiineae</taxon>
        <taxon>Mycenaceae</taxon>
        <taxon>Mycena</taxon>
    </lineage>
</organism>
<keyword evidence="2" id="KW-1185">Reference proteome</keyword>
<dbReference type="InterPro" id="IPR032675">
    <property type="entry name" value="LRR_dom_sf"/>
</dbReference>
<accession>A0A8H7D4W4</accession>
<protein>
    <submittedName>
        <fullName evidence="1">Carboxylic ester hydrolase</fullName>
    </submittedName>
</protein>
<dbReference type="OrthoDB" id="3543113at2759"/>